<feature type="transmembrane region" description="Helical" evidence="1">
    <location>
        <begin position="97"/>
        <end position="117"/>
    </location>
</feature>
<keyword evidence="1" id="KW-0472">Membrane</keyword>
<protein>
    <submittedName>
        <fullName evidence="2">Uncharacterized protein</fullName>
    </submittedName>
</protein>
<feature type="transmembrane region" description="Helical" evidence="1">
    <location>
        <begin position="45"/>
        <end position="63"/>
    </location>
</feature>
<keyword evidence="1" id="KW-0812">Transmembrane</keyword>
<name>A0A915YE60_9BACT</name>
<dbReference type="RefSeq" id="WP_264792586.1">
    <property type="nucleotide sequence ID" value="NZ_AP026867.1"/>
</dbReference>
<dbReference type="Proteomes" id="UP001060919">
    <property type="component" value="Chromosome"/>
</dbReference>
<evidence type="ECO:0000313" key="3">
    <source>
        <dbReference type="Proteomes" id="UP001060919"/>
    </source>
</evidence>
<dbReference type="KEGG" id="aup:AsAng_0021180"/>
<dbReference type="AlphaFoldDB" id="A0A915YE60"/>
<organism evidence="2 3">
    <name type="scientific">Aureispira anguillae</name>
    <dbReference type="NCBI Taxonomy" id="2864201"/>
    <lineage>
        <taxon>Bacteria</taxon>
        <taxon>Pseudomonadati</taxon>
        <taxon>Bacteroidota</taxon>
        <taxon>Saprospiria</taxon>
        <taxon>Saprospirales</taxon>
        <taxon>Saprospiraceae</taxon>
        <taxon>Aureispira</taxon>
    </lineage>
</organism>
<keyword evidence="3" id="KW-1185">Reference proteome</keyword>
<gene>
    <name evidence="2" type="ORF">AsAng_0021180</name>
</gene>
<dbReference type="EMBL" id="AP026867">
    <property type="protein sequence ID" value="BDS11404.1"/>
    <property type="molecule type" value="Genomic_DNA"/>
</dbReference>
<feature type="transmembrane region" description="Helical" evidence="1">
    <location>
        <begin position="5"/>
        <end position="25"/>
    </location>
</feature>
<proteinExistence type="predicted"/>
<feature type="transmembrane region" description="Helical" evidence="1">
    <location>
        <begin position="75"/>
        <end position="91"/>
    </location>
</feature>
<sequence length="206" mass="23553">MKKQLLYSVFITLFLGLMANGLWLYEIKVIIGWSGLKWLNYEHKSIFIINALVNLAYCIPLWNNELVRKEKKSKLLALFALYCCTLLAYYSTKLVLFYWMFPFLSITVSTPFLIYLFSSKLIHPIKKTAIIFLTMGILFAIFMSSFTLDYIPGYGGTSGFVDATKMGYPYFWITIMMGGIGNITAQSLLIDPSNVSRMNTDDILDA</sequence>
<feature type="transmembrane region" description="Helical" evidence="1">
    <location>
        <begin position="129"/>
        <end position="148"/>
    </location>
</feature>
<evidence type="ECO:0000313" key="2">
    <source>
        <dbReference type="EMBL" id="BDS11404.1"/>
    </source>
</evidence>
<keyword evidence="1" id="KW-1133">Transmembrane helix</keyword>
<accession>A0A915YE60</accession>
<feature type="transmembrane region" description="Helical" evidence="1">
    <location>
        <begin position="168"/>
        <end position="190"/>
    </location>
</feature>
<evidence type="ECO:0000256" key="1">
    <source>
        <dbReference type="SAM" id="Phobius"/>
    </source>
</evidence>
<reference evidence="2" key="1">
    <citation type="submission" date="2022-09" db="EMBL/GenBank/DDBJ databases">
        <title>Aureispira anguillicida sp. nov., isolated from Leptocephalus of Japanese eel Anguilla japonica.</title>
        <authorList>
            <person name="Yuasa K."/>
            <person name="Mekata T."/>
            <person name="Ikunari K."/>
        </authorList>
    </citation>
    <scope>NUCLEOTIDE SEQUENCE</scope>
    <source>
        <strain evidence="2">EL160426</strain>
    </source>
</reference>